<dbReference type="EMBL" id="KY092484">
    <property type="protein sequence ID" value="APD18775.1"/>
    <property type="molecule type" value="Genomic_DNA"/>
</dbReference>
<reference evidence="3 4" key="1">
    <citation type="submission" date="2016-11" db="EMBL/GenBank/DDBJ databases">
        <authorList>
            <person name="Donegan-Quick R."/>
            <person name="Bryant T.D."/>
            <person name="Hughes K.A."/>
            <person name="Quiroz D.E."/>
            <person name="Nayek S."/>
            <person name="Syed N."/>
            <person name="Wagner P.E."/>
            <person name="Kim T."/>
            <person name="Visi D.K."/>
            <person name="Allen M.S."/>
            <person name="Hughes L.E."/>
            <person name="Garlena R.A."/>
            <person name="Russell D.A."/>
            <person name="Pope W.H."/>
            <person name="Jacobs-Sera D."/>
            <person name="Hendrix R.W."/>
            <person name="Hatfull G.F."/>
        </authorList>
    </citation>
    <scope>NUCLEOTIDE SEQUENCE [LARGE SCALE GENOMIC DNA]</scope>
</reference>
<gene>
    <name evidence="3" type="ORF">SEA_RALEIGH_24</name>
</gene>
<evidence type="ECO:0000256" key="1">
    <source>
        <dbReference type="SAM" id="MobiDB-lite"/>
    </source>
</evidence>
<feature type="transmembrane region" description="Helical" evidence="2">
    <location>
        <begin position="89"/>
        <end position="111"/>
    </location>
</feature>
<keyword evidence="4" id="KW-1185">Reference proteome</keyword>
<keyword evidence="2" id="KW-0812">Transmembrane</keyword>
<organism evidence="3 4">
    <name type="scientific">Streptomyces phage Raleigh</name>
    <dbReference type="NCBI Taxonomy" id="1920312"/>
    <lineage>
        <taxon>Viruses</taxon>
        <taxon>Duplodnaviria</taxon>
        <taxon>Heunggongvirae</taxon>
        <taxon>Uroviricota</taxon>
        <taxon>Caudoviricetes</taxon>
        <taxon>Raleighvirus</taxon>
        <taxon>Raleighvirus raleigh</taxon>
    </lineage>
</organism>
<accession>A0A1J0MCL7</accession>
<keyword evidence="2" id="KW-1133">Transmembrane helix</keyword>
<feature type="region of interest" description="Disordered" evidence="1">
    <location>
        <begin position="60"/>
        <end position="79"/>
    </location>
</feature>
<evidence type="ECO:0000256" key="2">
    <source>
        <dbReference type="SAM" id="Phobius"/>
    </source>
</evidence>
<sequence>MTTQPSPSDPAAVALELERIRRTIEVGFTRTDGALALLVQRHDQTDEAIKEHARRLDDHDARLDTLERGETERQKRNDTRLADLERSRWPLPSVAALVALVGLALTLWQIATRT</sequence>
<protein>
    <submittedName>
        <fullName evidence="3">Uncharacterized protein</fullName>
    </submittedName>
</protein>
<evidence type="ECO:0000313" key="3">
    <source>
        <dbReference type="EMBL" id="APD18775.1"/>
    </source>
</evidence>
<dbReference type="Proteomes" id="UP000222578">
    <property type="component" value="Segment"/>
</dbReference>
<evidence type="ECO:0000313" key="4">
    <source>
        <dbReference type="Proteomes" id="UP000222578"/>
    </source>
</evidence>
<name>A0A1J0MCL7_9CAUD</name>
<keyword evidence="2" id="KW-0472">Membrane</keyword>
<proteinExistence type="predicted"/>